<reference evidence="2" key="1">
    <citation type="submission" date="2023-11" db="EMBL/GenBank/DDBJ databases">
        <title>MicrobeMod: A computational toolkit for identifying prokaryotic methylation and restriction-modification with nanopore sequencing.</title>
        <authorList>
            <person name="Crits-Christoph A."/>
            <person name="Kang S.C."/>
            <person name="Lee H."/>
            <person name="Ostrov N."/>
        </authorList>
    </citation>
    <scope>NUCLEOTIDE SEQUENCE</scope>
    <source>
        <strain evidence="2">ATCC BAA-953</strain>
    </source>
</reference>
<evidence type="ECO:0000313" key="3">
    <source>
        <dbReference type="Proteomes" id="UP001276761"/>
    </source>
</evidence>
<accession>A0AAJ2VQK1</accession>
<dbReference type="GeneID" id="303167620"/>
<feature type="compositionally biased region" description="Acidic residues" evidence="1">
    <location>
        <begin position="94"/>
        <end position="105"/>
    </location>
</feature>
<protein>
    <submittedName>
        <fullName evidence="2">Uncharacterized protein</fullName>
    </submittedName>
</protein>
<evidence type="ECO:0000256" key="1">
    <source>
        <dbReference type="SAM" id="MobiDB-lite"/>
    </source>
</evidence>
<proteinExistence type="predicted"/>
<gene>
    <name evidence="2" type="ORF">SIL78_18955</name>
</gene>
<dbReference type="RefSeq" id="WP_198350034.1">
    <property type="nucleotide sequence ID" value="NZ_JABASV010000012.1"/>
</dbReference>
<sequence length="105" mass="10702">MNIVLTVHPGKPDAFTVALVSDGPEGVASIGADDDGFIGAIAAACSYLSGLDGKTVTFGSNATVADLAIVIGKYHNGDIEVTAGRLPPALLDDPMTDDEQQSDNQ</sequence>
<name>A0AAJ2VQK1_9GAMM</name>
<evidence type="ECO:0000313" key="2">
    <source>
        <dbReference type="EMBL" id="MDX5979632.1"/>
    </source>
</evidence>
<dbReference type="AlphaFoldDB" id="A0AAJ2VQK1"/>
<organism evidence="2 3">
    <name type="scientific">Vreelandella alkaliphila</name>
    <dbReference type="NCBI Taxonomy" id="272774"/>
    <lineage>
        <taxon>Bacteria</taxon>
        <taxon>Pseudomonadati</taxon>
        <taxon>Pseudomonadota</taxon>
        <taxon>Gammaproteobacteria</taxon>
        <taxon>Oceanospirillales</taxon>
        <taxon>Halomonadaceae</taxon>
        <taxon>Vreelandella</taxon>
    </lineage>
</organism>
<dbReference type="Proteomes" id="UP001276761">
    <property type="component" value="Unassembled WGS sequence"/>
</dbReference>
<feature type="region of interest" description="Disordered" evidence="1">
    <location>
        <begin position="86"/>
        <end position="105"/>
    </location>
</feature>
<comment type="caution">
    <text evidence="2">The sequence shown here is derived from an EMBL/GenBank/DDBJ whole genome shotgun (WGS) entry which is preliminary data.</text>
</comment>
<dbReference type="EMBL" id="JAWXXT010000002">
    <property type="protein sequence ID" value="MDX5979632.1"/>
    <property type="molecule type" value="Genomic_DNA"/>
</dbReference>